<dbReference type="InterPro" id="IPR051513">
    <property type="entry name" value="Tectonin_beta-prop"/>
</dbReference>
<evidence type="ECO:0000313" key="6">
    <source>
        <dbReference type="Proteomes" id="UP001176961"/>
    </source>
</evidence>
<dbReference type="InterPro" id="IPR006624">
    <property type="entry name" value="Beta-propeller_rpt_TECPR"/>
</dbReference>
<accession>A0AA36H6N1</accession>
<dbReference type="PANTHER" id="PTHR23250">
    <property type="entry name" value="DYSFERLIN-RELATED"/>
    <property type="match status" value="1"/>
</dbReference>
<sequence length="949" mass="107898">MGHGYLWLLNSDGVPYRVTADAKIEHFTDAQWKAEPVCIDGERIRICQIVAAPYAAFALDSLGAVHLFMLSSHLTIRQKVEVYANQRWYPMVGWSSRTLPTDRASFTNEDGTKSGKMTGFQLKSEGWRWEEPWIVDIDLRRHDKEGWEYATNFGAAWKPVNGAGVFVRRKRWKRHMRYTSIEKWAEIPRSSGTIVELAIGGFDILPPQECILFALSKNGKLLRRVGINANNPDGDEWQEIEGIVTEEEREEPSKISCSPSLGTLLVLTWDGRLFLRIGITKESPNGVSWSQLLTPENNPVAFASIGTNSLWATTVNGKLWMKSIERVQTSHDLLSFTTSKYSEISDGIYGICANAKDQLVGISYSGVVQVREGISKAEPAGREFLKIIQRTPSEQNKWSMVTNAGADYTSLPKHWINDHITVTNTSHYKDTAWRKRILEDLCRVNDAWWEAFRLVGNELEELAEEEMRRDSWNRSIRAKLRRSGERRFVAGMLYLGDHQLVFLPNTGVGTIVALVELTSAVRRFDHITSLFTIWARFNEEIMEMGFSQESDRDEWHELLQQVNITYSSSPADMRALWTVSSQGLIQYHMVSKDSFSKISYPSSLCIPGCMKAVSAGAQGIVWALAKDGRVYALSPEFSPVCGVTANLSLPQKTEVLRDITEYQRHAFMRGFISFQGAVNGVSTWMEGLDPVSGLYDRFPSREWAWIDPEWRVVSADKCEDGWTYSENINGFYTPEKKRKDRFRRRFWQRKCLYSGRGPWIAVESPAIQNIEVQKNSADRILVWAVTMNGQVLLRQGVTPGHPEGATWKHIVSDYNITSVSVATPTCVWATTVEGRLLKRECAEQIDMECTDWIEVLYSPLRDVYTFCASQGFVYILPVSDPVLTVVDVKQGKSKKSLPLPKAIYITIDNEDNLYHCDGTQIVKLRRSSDVNYYECGKIYFPGCIHFCFT</sequence>
<evidence type="ECO:0000256" key="1">
    <source>
        <dbReference type="ARBA" id="ARBA00005966"/>
    </source>
</evidence>
<keyword evidence="2" id="KW-0677">Repeat</keyword>
<feature type="domain" description="Peroxin/Ferlin" evidence="4">
    <location>
        <begin position="721"/>
        <end position="754"/>
    </location>
</feature>
<dbReference type="Proteomes" id="UP001176961">
    <property type="component" value="Unassembled WGS sequence"/>
</dbReference>
<organism evidence="5 6">
    <name type="scientific">Cylicocyclus nassatus</name>
    <name type="common">Nematode worm</name>
    <dbReference type="NCBI Taxonomy" id="53992"/>
    <lineage>
        <taxon>Eukaryota</taxon>
        <taxon>Metazoa</taxon>
        <taxon>Ecdysozoa</taxon>
        <taxon>Nematoda</taxon>
        <taxon>Chromadorea</taxon>
        <taxon>Rhabditida</taxon>
        <taxon>Rhabditina</taxon>
        <taxon>Rhabditomorpha</taxon>
        <taxon>Strongyloidea</taxon>
        <taxon>Strongylidae</taxon>
        <taxon>Cylicocyclus</taxon>
    </lineage>
</organism>
<dbReference type="GO" id="GO:0098588">
    <property type="term" value="C:bounding membrane of organelle"/>
    <property type="evidence" value="ECO:0007669"/>
    <property type="project" value="UniProtKB-ARBA"/>
</dbReference>
<dbReference type="InterPro" id="IPR006614">
    <property type="entry name" value="Peroxin/Ferlin"/>
</dbReference>
<comment type="caution">
    <text evidence="5">The sequence shown here is derived from an EMBL/GenBank/DDBJ whole genome shotgun (WGS) entry which is preliminary data.</text>
</comment>
<dbReference type="SMART" id="SM00694">
    <property type="entry name" value="DysFC"/>
    <property type="match status" value="2"/>
</dbReference>
<protein>
    <recommendedName>
        <fullName evidence="3 4">Peroxin/Ferlin domain-containing protein</fullName>
    </recommendedName>
</protein>
<name>A0AA36H6N1_CYLNA</name>
<reference evidence="5" key="1">
    <citation type="submission" date="2023-07" db="EMBL/GenBank/DDBJ databases">
        <authorList>
            <consortium name="CYATHOMIX"/>
        </authorList>
    </citation>
    <scope>NUCLEOTIDE SEQUENCE</scope>
    <source>
        <strain evidence="5">N/A</strain>
    </source>
</reference>
<feature type="domain" description="Peroxin/Ferlin" evidence="3">
    <location>
        <begin position="75"/>
        <end position="136"/>
    </location>
</feature>
<gene>
    <name evidence="5" type="ORF">CYNAS_LOCUS16723</name>
</gene>
<dbReference type="SMART" id="SM00706">
    <property type="entry name" value="TECPR"/>
    <property type="match status" value="7"/>
</dbReference>
<comment type="similarity">
    <text evidence="1">Belongs to the TECPR1 family.</text>
</comment>
<dbReference type="Pfam" id="PF06398">
    <property type="entry name" value="Pex24p"/>
    <property type="match status" value="1"/>
</dbReference>
<dbReference type="PANTHER" id="PTHR23250:SF1">
    <property type="entry name" value="TECTONIN BETA-PROPELLER REPEAT-CONTAINING PROTEIN 1"/>
    <property type="match status" value="1"/>
</dbReference>
<feature type="domain" description="Peroxin/Ferlin" evidence="4">
    <location>
        <begin position="146"/>
        <end position="179"/>
    </location>
</feature>
<evidence type="ECO:0000259" key="4">
    <source>
        <dbReference type="SMART" id="SM00694"/>
    </source>
</evidence>
<dbReference type="AlphaFoldDB" id="A0AA36H6N1"/>
<evidence type="ECO:0000313" key="5">
    <source>
        <dbReference type="EMBL" id="CAJ0604740.1"/>
    </source>
</evidence>
<dbReference type="Pfam" id="PF06462">
    <property type="entry name" value="Hyd_WA"/>
    <property type="match status" value="2"/>
</dbReference>
<evidence type="ECO:0000256" key="2">
    <source>
        <dbReference type="ARBA" id="ARBA00022737"/>
    </source>
</evidence>
<dbReference type="SMART" id="SM00693">
    <property type="entry name" value="DysFN"/>
    <property type="match status" value="1"/>
</dbReference>
<evidence type="ECO:0000259" key="3">
    <source>
        <dbReference type="SMART" id="SM00693"/>
    </source>
</evidence>
<dbReference type="GO" id="GO:0005737">
    <property type="term" value="C:cytoplasm"/>
    <property type="evidence" value="ECO:0007669"/>
    <property type="project" value="UniProtKB-ARBA"/>
</dbReference>
<dbReference type="InterPro" id="IPR010482">
    <property type="entry name" value="TECPR1-like_DysF"/>
</dbReference>
<proteinExistence type="inferred from homology"/>
<dbReference type="EMBL" id="CATQJL010000316">
    <property type="protein sequence ID" value="CAJ0604740.1"/>
    <property type="molecule type" value="Genomic_DNA"/>
</dbReference>
<keyword evidence="6" id="KW-1185">Reference proteome</keyword>